<reference evidence="3" key="1">
    <citation type="submission" date="2016-06" db="EMBL/GenBank/DDBJ databases">
        <title>Parallel loss of symbiosis genes in relatives of nitrogen-fixing non-legume Parasponia.</title>
        <authorList>
            <person name="Van Velzen R."/>
            <person name="Holmer R."/>
            <person name="Bu F."/>
            <person name="Rutten L."/>
            <person name="Van Zeijl A."/>
            <person name="Liu W."/>
            <person name="Santuari L."/>
            <person name="Cao Q."/>
            <person name="Sharma T."/>
            <person name="Shen D."/>
            <person name="Roswanjaya Y."/>
            <person name="Wardhani T."/>
            <person name="Kalhor M.S."/>
            <person name="Jansen J."/>
            <person name="Van den Hoogen J."/>
            <person name="Gungor B."/>
            <person name="Hartog M."/>
            <person name="Hontelez J."/>
            <person name="Verver J."/>
            <person name="Yang W.-C."/>
            <person name="Schijlen E."/>
            <person name="Repin R."/>
            <person name="Schilthuizen M."/>
            <person name="Schranz E."/>
            <person name="Heidstra R."/>
            <person name="Miyata K."/>
            <person name="Fedorova E."/>
            <person name="Kohlen W."/>
            <person name="Bisseling T."/>
            <person name="Smit S."/>
            <person name="Geurts R."/>
        </authorList>
    </citation>
    <scope>NUCLEOTIDE SEQUENCE [LARGE SCALE GENOMIC DNA]</scope>
    <source>
        <strain evidence="3">cv. WU1-14</strain>
    </source>
</reference>
<sequence length="238" mass="24556">MRATELTVPRPDAGGSPFGVSPAFLTQRGETMATPGPAEESAAVISPIPDSGSKSSATSLGGEIADLSGGVPRLKSRLSSPLSVPAKRQREVGSWNEEEVRVEKRGRVVLSSDSDDDGATLTLIRRKRSARCSQSGGGVLPLPALGVAPDGPGSSSIPIAPVSEEACPADGGGIPMTVEEGPRSPGVSTAQMGDSATDPELDALTPENIELVTTRTLAQVCHIWVFFSVFSMFSTNAD</sequence>
<organism evidence="2 3">
    <name type="scientific">Parasponia andersonii</name>
    <name type="common">Sponia andersonii</name>
    <dbReference type="NCBI Taxonomy" id="3476"/>
    <lineage>
        <taxon>Eukaryota</taxon>
        <taxon>Viridiplantae</taxon>
        <taxon>Streptophyta</taxon>
        <taxon>Embryophyta</taxon>
        <taxon>Tracheophyta</taxon>
        <taxon>Spermatophyta</taxon>
        <taxon>Magnoliopsida</taxon>
        <taxon>eudicotyledons</taxon>
        <taxon>Gunneridae</taxon>
        <taxon>Pentapetalae</taxon>
        <taxon>rosids</taxon>
        <taxon>fabids</taxon>
        <taxon>Rosales</taxon>
        <taxon>Cannabaceae</taxon>
        <taxon>Parasponia</taxon>
    </lineage>
</organism>
<gene>
    <name evidence="2" type="ORF">PanWU01x14_132630</name>
</gene>
<feature type="non-terminal residue" evidence="2">
    <location>
        <position position="238"/>
    </location>
</feature>
<name>A0A2P5CQS0_PARAD</name>
<evidence type="ECO:0000313" key="3">
    <source>
        <dbReference type="Proteomes" id="UP000237105"/>
    </source>
</evidence>
<dbReference type="Proteomes" id="UP000237105">
    <property type="component" value="Unassembled WGS sequence"/>
</dbReference>
<feature type="compositionally biased region" description="Low complexity" evidence="1">
    <location>
        <begin position="71"/>
        <end position="85"/>
    </location>
</feature>
<dbReference type="EMBL" id="JXTB01000105">
    <property type="protein sequence ID" value="PON63353.1"/>
    <property type="molecule type" value="Genomic_DNA"/>
</dbReference>
<evidence type="ECO:0000313" key="2">
    <source>
        <dbReference type="EMBL" id="PON63353.1"/>
    </source>
</evidence>
<protein>
    <submittedName>
        <fullName evidence="2">Uncharacterized protein</fullName>
    </submittedName>
</protein>
<feature type="region of interest" description="Disordered" evidence="1">
    <location>
        <begin position="1"/>
        <end position="92"/>
    </location>
</feature>
<comment type="caution">
    <text evidence="2">The sequence shown here is derived from an EMBL/GenBank/DDBJ whole genome shotgun (WGS) entry which is preliminary data.</text>
</comment>
<proteinExistence type="predicted"/>
<accession>A0A2P5CQS0</accession>
<dbReference type="AlphaFoldDB" id="A0A2P5CQS0"/>
<keyword evidence="3" id="KW-1185">Reference proteome</keyword>
<evidence type="ECO:0000256" key="1">
    <source>
        <dbReference type="SAM" id="MobiDB-lite"/>
    </source>
</evidence>